<accession>A0ABQ4R8H3</accession>
<proteinExistence type="predicted"/>
<evidence type="ECO:0000256" key="3">
    <source>
        <dbReference type="ARBA" id="ARBA00023163"/>
    </source>
</evidence>
<keyword evidence="3" id="KW-0804">Transcription</keyword>
<evidence type="ECO:0000313" key="5">
    <source>
        <dbReference type="EMBL" id="GJD54028.1"/>
    </source>
</evidence>
<protein>
    <recommendedName>
        <fullName evidence="4">GntR C-terminal domain-containing protein</fullName>
    </recommendedName>
</protein>
<gene>
    <name evidence="5" type="ORF">OPKNFCMD_6808</name>
</gene>
<sequence length="104" mass="11974">MKRAIRASDLELSARIDAEFHAKIIGFSGNKLFPEVYAMTDSIILEAHRLPLLARDRLWEPVDEHVDIVKAFDQHDPDGAGYYMRLHLMRTATRSGIEGRFDNY</sequence>
<dbReference type="Proteomes" id="UP001055167">
    <property type="component" value="Unassembled WGS sequence"/>
</dbReference>
<dbReference type="InterPro" id="IPR011711">
    <property type="entry name" value="GntR_C"/>
</dbReference>
<comment type="caution">
    <text evidence="5">The sequence shown here is derived from an EMBL/GenBank/DDBJ whole genome shotgun (WGS) entry which is preliminary data.</text>
</comment>
<organism evidence="5 6">
    <name type="scientific">Methylobacterium crusticola</name>
    <dbReference type="NCBI Taxonomy" id="1697972"/>
    <lineage>
        <taxon>Bacteria</taxon>
        <taxon>Pseudomonadati</taxon>
        <taxon>Pseudomonadota</taxon>
        <taxon>Alphaproteobacteria</taxon>
        <taxon>Hyphomicrobiales</taxon>
        <taxon>Methylobacteriaceae</taxon>
        <taxon>Methylobacterium</taxon>
    </lineage>
</organism>
<keyword evidence="6" id="KW-1185">Reference proteome</keyword>
<reference evidence="5" key="1">
    <citation type="journal article" date="2021" name="Front. Microbiol.">
        <title>Comprehensive Comparative Genomics and Phenotyping of Methylobacterium Species.</title>
        <authorList>
            <person name="Alessa O."/>
            <person name="Ogura Y."/>
            <person name="Fujitani Y."/>
            <person name="Takami H."/>
            <person name="Hayashi T."/>
            <person name="Sahin N."/>
            <person name="Tani A."/>
        </authorList>
    </citation>
    <scope>NUCLEOTIDE SEQUENCE</scope>
    <source>
        <strain evidence="5">KCTC 52305</strain>
    </source>
</reference>
<reference evidence="5" key="2">
    <citation type="submission" date="2021-08" db="EMBL/GenBank/DDBJ databases">
        <authorList>
            <person name="Tani A."/>
            <person name="Ola A."/>
            <person name="Ogura Y."/>
            <person name="Katsura K."/>
            <person name="Hayashi T."/>
        </authorList>
    </citation>
    <scope>NUCLEOTIDE SEQUENCE</scope>
    <source>
        <strain evidence="5">KCTC 52305</strain>
    </source>
</reference>
<evidence type="ECO:0000256" key="2">
    <source>
        <dbReference type="ARBA" id="ARBA00023125"/>
    </source>
</evidence>
<evidence type="ECO:0000259" key="4">
    <source>
        <dbReference type="Pfam" id="PF07729"/>
    </source>
</evidence>
<evidence type="ECO:0000256" key="1">
    <source>
        <dbReference type="ARBA" id="ARBA00023015"/>
    </source>
</evidence>
<evidence type="ECO:0000313" key="6">
    <source>
        <dbReference type="Proteomes" id="UP001055167"/>
    </source>
</evidence>
<name>A0ABQ4R8H3_9HYPH</name>
<keyword evidence="2" id="KW-0238">DNA-binding</keyword>
<dbReference type="EMBL" id="BPQH01000046">
    <property type="protein sequence ID" value="GJD54028.1"/>
    <property type="molecule type" value="Genomic_DNA"/>
</dbReference>
<feature type="domain" description="GntR C-terminal" evidence="4">
    <location>
        <begin position="1"/>
        <end position="88"/>
    </location>
</feature>
<dbReference type="InterPro" id="IPR008920">
    <property type="entry name" value="TF_FadR/GntR_C"/>
</dbReference>
<keyword evidence="1" id="KW-0805">Transcription regulation</keyword>
<dbReference type="Pfam" id="PF07729">
    <property type="entry name" value="FCD"/>
    <property type="match status" value="1"/>
</dbReference>
<dbReference type="SUPFAM" id="SSF48008">
    <property type="entry name" value="GntR ligand-binding domain-like"/>
    <property type="match status" value="1"/>
</dbReference>
<dbReference type="Gene3D" id="1.20.120.530">
    <property type="entry name" value="GntR ligand-binding domain-like"/>
    <property type="match status" value="1"/>
</dbReference>